<feature type="transmembrane region" description="Helical" evidence="2">
    <location>
        <begin position="416"/>
        <end position="438"/>
    </location>
</feature>
<keyword evidence="2" id="KW-0812">Transmembrane</keyword>
<evidence type="ECO:0000313" key="3">
    <source>
        <dbReference type="EnsemblMetazoa" id="AEPI008807-PA"/>
    </source>
</evidence>
<feature type="transmembrane region" description="Helical" evidence="2">
    <location>
        <begin position="572"/>
        <end position="596"/>
    </location>
</feature>
<feature type="transmembrane region" description="Helical" evidence="2">
    <location>
        <begin position="483"/>
        <end position="501"/>
    </location>
</feature>
<feature type="compositionally biased region" description="Polar residues" evidence="1">
    <location>
        <begin position="343"/>
        <end position="355"/>
    </location>
</feature>
<organism evidence="3 4">
    <name type="scientific">Anopheles epiroticus</name>
    <dbReference type="NCBI Taxonomy" id="199890"/>
    <lineage>
        <taxon>Eukaryota</taxon>
        <taxon>Metazoa</taxon>
        <taxon>Ecdysozoa</taxon>
        <taxon>Arthropoda</taxon>
        <taxon>Hexapoda</taxon>
        <taxon>Insecta</taxon>
        <taxon>Pterygota</taxon>
        <taxon>Neoptera</taxon>
        <taxon>Endopterygota</taxon>
        <taxon>Diptera</taxon>
        <taxon>Nematocera</taxon>
        <taxon>Culicoidea</taxon>
        <taxon>Culicidae</taxon>
        <taxon>Anophelinae</taxon>
        <taxon>Anopheles</taxon>
    </lineage>
</organism>
<evidence type="ECO:0008006" key="5">
    <source>
        <dbReference type="Google" id="ProtNLM"/>
    </source>
</evidence>
<protein>
    <recommendedName>
        <fullName evidence="5">Major facilitator superfamily associated domain-containing protein</fullName>
    </recommendedName>
</protein>
<accession>A0A182PPC8</accession>
<dbReference type="InterPro" id="IPR050327">
    <property type="entry name" value="Proton-linked_MCT"/>
</dbReference>
<feature type="transmembrane region" description="Helical" evidence="2">
    <location>
        <begin position="545"/>
        <end position="566"/>
    </location>
</feature>
<feature type="transmembrane region" description="Helical" evidence="2">
    <location>
        <begin position="180"/>
        <end position="202"/>
    </location>
</feature>
<dbReference type="Proteomes" id="UP000075885">
    <property type="component" value="Unassembled WGS sequence"/>
</dbReference>
<feature type="transmembrane region" description="Helical" evidence="2">
    <location>
        <begin position="153"/>
        <end position="174"/>
    </location>
</feature>
<reference evidence="4" key="1">
    <citation type="submission" date="2013-03" db="EMBL/GenBank/DDBJ databases">
        <title>The Genome Sequence of Anopheles epiroticus epiroticus2.</title>
        <authorList>
            <consortium name="The Broad Institute Genomics Platform"/>
            <person name="Neafsey D.E."/>
            <person name="Howell P."/>
            <person name="Walker B."/>
            <person name="Young S.K."/>
            <person name="Zeng Q."/>
            <person name="Gargeya S."/>
            <person name="Fitzgerald M."/>
            <person name="Haas B."/>
            <person name="Abouelleil A."/>
            <person name="Allen A.W."/>
            <person name="Alvarado L."/>
            <person name="Arachchi H.M."/>
            <person name="Berlin A.M."/>
            <person name="Chapman S.B."/>
            <person name="Gainer-Dewar J."/>
            <person name="Goldberg J."/>
            <person name="Griggs A."/>
            <person name="Gujja S."/>
            <person name="Hansen M."/>
            <person name="Howarth C."/>
            <person name="Imamovic A."/>
            <person name="Ireland A."/>
            <person name="Larimer J."/>
            <person name="McCowan C."/>
            <person name="Murphy C."/>
            <person name="Pearson M."/>
            <person name="Poon T.W."/>
            <person name="Priest M."/>
            <person name="Roberts A."/>
            <person name="Saif S."/>
            <person name="Shea T."/>
            <person name="Sisk P."/>
            <person name="Sykes S."/>
            <person name="Wortman J."/>
            <person name="Nusbaum C."/>
            <person name="Birren B."/>
        </authorList>
    </citation>
    <scope>NUCLEOTIDE SEQUENCE [LARGE SCALE GENOMIC DNA]</scope>
    <source>
        <strain evidence="4">Epiroticus2</strain>
    </source>
</reference>
<dbReference type="VEuPathDB" id="VectorBase:AEPI008807"/>
<feature type="transmembrane region" description="Helical" evidence="2">
    <location>
        <begin position="507"/>
        <end position="524"/>
    </location>
</feature>
<dbReference type="SUPFAM" id="SSF103473">
    <property type="entry name" value="MFS general substrate transporter"/>
    <property type="match status" value="1"/>
</dbReference>
<proteinExistence type="predicted"/>
<reference evidence="3" key="2">
    <citation type="submission" date="2020-05" db="UniProtKB">
        <authorList>
            <consortium name="EnsemblMetazoa"/>
        </authorList>
    </citation>
    <scope>IDENTIFICATION</scope>
    <source>
        <strain evidence="3">Epiroticus2</strain>
    </source>
</reference>
<keyword evidence="2" id="KW-0472">Membrane</keyword>
<evidence type="ECO:0000313" key="4">
    <source>
        <dbReference type="Proteomes" id="UP000075885"/>
    </source>
</evidence>
<evidence type="ECO:0000256" key="2">
    <source>
        <dbReference type="SAM" id="Phobius"/>
    </source>
</evidence>
<dbReference type="AlphaFoldDB" id="A0A182PPC8"/>
<feature type="region of interest" description="Disordered" evidence="1">
    <location>
        <begin position="236"/>
        <end position="279"/>
    </location>
</feature>
<dbReference type="EnsemblMetazoa" id="AEPI008807-RA">
    <property type="protein sequence ID" value="AEPI008807-PA"/>
    <property type="gene ID" value="AEPI008807"/>
</dbReference>
<feature type="compositionally biased region" description="Polar residues" evidence="1">
    <location>
        <begin position="242"/>
        <end position="259"/>
    </location>
</feature>
<dbReference type="STRING" id="199890.A0A182PPC8"/>
<name>A0A182PPC8_9DIPT</name>
<keyword evidence="4" id="KW-1185">Reference proteome</keyword>
<feature type="transmembrane region" description="Helical" evidence="2">
    <location>
        <begin position="111"/>
        <end position="132"/>
    </location>
</feature>
<feature type="transmembrane region" description="Helical" evidence="2">
    <location>
        <begin position="85"/>
        <end position="105"/>
    </location>
</feature>
<feature type="compositionally biased region" description="Acidic residues" evidence="1">
    <location>
        <begin position="325"/>
        <end position="336"/>
    </location>
</feature>
<feature type="transmembrane region" description="Helical" evidence="2">
    <location>
        <begin position="54"/>
        <end position="73"/>
    </location>
</feature>
<sequence>MEAFINEMVEPRVFDLIMLILPKWRLLVYIFLMNIVIFTPVYAFGALVSNEPDLPLICPPVLLIGFNLVHRALFRFGSERNTRQLLLGVAILGLGISASGLVAMLCSPPPPYLLLVLLYSVVGGFGYQLVFSRMWKVLAKIFNARKEMFVIKFLHSCGQATSMLLLLVCLQLPWEGYVYGALLLLLAGIVLHLVPLTMLIAAEKGRLRNDQDVLVSLTEKGNESYYAHVATRAMPAQKPSEHAQQSSRAEAQADDSSSAPVAWKNPANFSAPQRDEDPRRYAPAETNLTLDDCALEYEDAALYRREGKCYNQDGVEILEMIVEEDEPAGDGSESVESEGRHASVSTTDETGSGAHSTDDNTHQSTSTKGAWYSQAGELLLTAFRATRDVDFRPTINRRLIGSTRSALADLRCCSCALLKATDTSVLVLFLCILPRLTVHHYQQPARARHMTLLAVVVISAAWAGASLLLLCCELRFRKLHGRLLVFGLFFQAFGYLCVYTTKSHFWTFVGCMLVGVGRSITCAYQETVIKRQLGQRRWATAKAGIGLLAGVCIILLAAFANLYYVYGPIDQLLLALLLIYSAAGALWIACSCRIFFI</sequence>
<dbReference type="InterPro" id="IPR036259">
    <property type="entry name" value="MFS_trans_sf"/>
</dbReference>
<dbReference type="PANTHER" id="PTHR11360:SF312">
    <property type="entry name" value="KARMOISIN, ISOFORM B"/>
    <property type="match status" value="1"/>
</dbReference>
<feature type="transmembrane region" description="Helical" evidence="2">
    <location>
        <begin position="26"/>
        <end position="48"/>
    </location>
</feature>
<keyword evidence="2" id="KW-1133">Transmembrane helix</keyword>
<dbReference type="PANTHER" id="PTHR11360">
    <property type="entry name" value="MONOCARBOXYLATE TRANSPORTER"/>
    <property type="match status" value="1"/>
</dbReference>
<feature type="region of interest" description="Disordered" evidence="1">
    <location>
        <begin position="325"/>
        <end position="367"/>
    </location>
</feature>
<evidence type="ECO:0000256" key="1">
    <source>
        <dbReference type="SAM" id="MobiDB-lite"/>
    </source>
</evidence>
<feature type="transmembrane region" description="Helical" evidence="2">
    <location>
        <begin position="450"/>
        <end position="471"/>
    </location>
</feature>